<proteinExistence type="predicted"/>
<sequence>MGTPPNVREAEFRSPALKERTDSGREGEESSGQTPKTEDARETPRGEREDRQALERREGGGSRTPETSTGRHDPGGSGLTKAQELPPLEDLGNVGETREEEEEINRAAIIIPC</sequence>
<evidence type="ECO:0000313" key="2">
    <source>
        <dbReference type="EMBL" id="KAJ1166653.1"/>
    </source>
</evidence>
<gene>
    <name evidence="2" type="ORF">NDU88_007052</name>
</gene>
<feature type="region of interest" description="Disordered" evidence="1">
    <location>
        <begin position="1"/>
        <end position="113"/>
    </location>
</feature>
<evidence type="ECO:0000313" key="3">
    <source>
        <dbReference type="Proteomes" id="UP001066276"/>
    </source>
</evidence>
<feature type="compositionally biased region" description="Basic and acidic residues" evidence="1">
    <location>
        <begin position="36"/>
        <end position="60"/>
    </location>
</feature>
<comment type="caution">
    <text evidence="2">The sequence shown here is derived from an EMBL/GenBank/DDBJ whole genome shotgun (WGS) entry which is preliminary data.</text>
</comment>
<evidence type="ECO:0000256" key="1">
    <source>
        <dbReference type="SAM" id="MobiDB-lite"/>
    </source>
</evidence>
<organism evidence="2 3">
    <name type="scientific">Pleurodeles waltl</name>
    <name type="common">Iberian ribbed newt</name>
    <dbReference type="NCBI Taxonomy" id="8319"/>
    <lineage>
        <taxon>Eukaryota</taxon>
        <taxon>Metazoa</taxon>
        <taxon>Chordata</taxon>
        <taxon>Craniata</taxon>
        <taxon>Vertebrata</taxon>
        <taxon>Euteleostomi</taxon>
        <taxon>Amphibia</taxon>
        <taxon>Batrachia</taxon>
        <taxon>Caudata</taxon>
        <taxon>Salamandroidea</taxon>
        <taxon>Salamandridae</taxon>
        <taxon>Pleurodelinae</taxon>
        <taxon>Pleurodeles</taxon>
    </lineage>
</organism>
<dbReference type="Proteomes" id="UP001066276">
    <property type="component" value="Chromosome 4_2"/>
</dbReference>
<name>A0AAV7SRF2_PLEWA</name>
<dbReference type="AlphaFoldDB" id="A0AAV7SRF2"/>
<dbReference type="EMBL" id="JANPWB010000008">
    <property type="protein sequence ID" value="KAJ1166653.1"/>
    <property type="molecule type" value="Genomic_DNA"/>
</dbReference>
<accession>A0AAV7SRF2</accession>
<reference evidence="2" key="1">
    <citation type="journal article" date="2022" name="bioRxiv">
        <title>Sequencing and chromosome-scale assembly of the giantPleurodeles waltlgenome.</title>
        <authorList>
            <person name="Brown T."/>
            <person name="Elewa A."/>
            <person name="Iarovenko S."/>
            <person name="Subramanian E."/>
            <person name="Araus A.J."/>
            <person name="Petzold A."/>
            <person name="Susuki M."/>
            <person name="Suzuki K.-i.T."/>
            <person name="Hayashi T."/>
            <person name="Toyoda A."/>
            <person name="Oliveira C."/>
            <person name="Osipova E."/>
            <person name="Leigh N.D."/>
            <person name="Simon A."/>
            <person name="Yun M.H."/>
        </authorList>
    </citation>
    <scope>NUCLEOTIDE SEQUENCE</scope>
    <source>
        <strain evidence="2">20211129_DDA</strain>
        <tissue evidence="2">Liver</tissue>
    </source>
</reference>
<protein>
    <submittedName>
        <fullName evidence="2">Uncharacterized protein</fullName>
    </submittedName>
</protein>
<keyword evidence="3" id="KW-1185">Reference proteome</keyword>
<feature type="compositionally biased region" description="Basic and acidic residues" evidence="1">
    <location>
        <begin position="8"/>
        <end position="28"/>
    </location>
</feature>